<dbReference type="EMBL" id="QKKF02005541">
    <property type="protein sequence ID" value="RZF46882.1"/>
    <property type="molecule type" value="Genomic_DNA"/>
</dbReference>
<organism evidence="2 3">
    <name type="scientific">Laodelphax striatellus</name>
    <name type="common">Small brown planthopper</name>
    <name type="synonym">Delphax striatella</name>
    <dbReference type="NCBI Taxonomy" id="195883"/>
    <lineage>
        <taxon>Eukaryota</taxon>
        <taxon>Metazoa</taxon>
        <taxon>Ecdysozoa</taxon>
        <taxon>Arthropoda</taxon>
        <taxon>Hexapoda</taxon>
        <taxon>Insecta</taxon>
        <taxon>Pterygota</taxon>
        <taxon>Neoptera</taxon>
        <taxon>Paraneoptera</taxon>
        <taxon>Hemiptera</taxon>
        <taxon>Auchenorrhyncha</taxon>
        <taxon>Fulgoroidea</taxon>
        <taxon>Delphacidae</taxon>
        <taxon>Criomorphinae</taxon>
        <taxon>Laodelphax</taxon>
    </lineage>
</organism>
<sequence length="348" mass="38793">MSAVSTEISNVSYPNIDCGTDFSSDESQLSQLSIVSRRPGVHNILPAENFEEAAIFPTESDLDDYDIENESVINVTDLELSSSEHCKEVKSGTLKRILRNLTRSSKSELHMEKTEIAKSSSLEPDIKEGKTPENEESDSKETNVSNSSESTPKGSRTNISKALHKLSGVFSRSKTDEDKSDSSKQDLREEKYKRNSLSRRLSNISAHLMKDNNSKHDVVEEKDKRNSLSRRLSNISAHLPKLSNQKAETTSLDNQSDENQSDCSKSDSKTDQVKRCPIEKKSSTLSKRLSSIGSHFRSRGVPNPCSGEAENVGDTKIEENNLELNEKKEGDIKVEENNLQLNEKKEIG</sequence>
<dbReference type="SMR" id="A0A482XM45"/>
<name>A0A482XM45_LAOST</name>
<proteinExistence type="predicted"/>
<feature type="compositionally biased region" description="Basic and acidic residues" evidence="1">
    <location>
        <begin position="208"/>
        <end position="226"/>
    </location>
</feature>
<protein>
    <submittedName>
        <fullName evidence="2">Uncharacterized protein</fullName>
    </submittedName>
</protein>
<feature type="compositionally biased region" description="Low complexity" evidence="1">
    <location>
        <begin position="283"/>
        <end position="294"/>
    </location>
</feature>
<feature type="compositionally biased region" description="Basic and acidic residues" evidence="1">
    <location>
        <begin position="124"/>
        <end position="141"/>
    </location>
</feature>
<comment type="caution">
    <text evidence="2">The sequence shown here is derived from an EMBL/GenBank/DDBJ whole genome shotgun (WGS) entry which is preliminary data.</text>
</comment>
<dbReference type="InParanoid" id="A0A482XM45"/>
<feature type="compositionally biased region" description="Polar residues" evidence="1">
    <location>
        <begin position="242"/>
        <end position="254"/>
    </location>
</feature>
<evidence type="ECO:0000313" key="3">
    <source>
        <dbReference type="Proteomes" id="UP000291343"/>
    </source>
</evidence>
<feature type="compositionally biased region" description="Basic and acidic residues" evidence="1">
    <location>
        <begin position="173"/>
        <end position="193"/>
    </location>
</feature>
<dbReference type="AlphaFoldDB" id="A0A482XM45"/>
<accession>A0A482XM45</accession>
<feature type="compositionally biased region" description="Polar residues" evidence="1">
    <location>
        <begin position="142"/>
        <end position="160"/>
    </location>
</feature>
<keyword evidence="3" id="KW-1185">Reference proteome</keyword>
<gene>
    <name evidence="2" type="ORF">LSTR_LSTR008263</name>
</gene>
<feature type="compositionally biased region" description="Basic and acidic residues" evidence="1">
    <location>
        <begin position="264"/>
        <end position="282"/>
    </location>
</feature>
<evidence type="ECO:0000256" key="1">
    <source>
        <dbReference type="SAM" id="MobiDB-lite"/>
    </source>
</evidence>
<evidence type="ECO:0000313" key="2">
    <source>
        <dbReference type="EMBL" id="RZF46882.1"/>
    </source>
</evidence>
<feature type="compositionally biased region" description="Basic and acidic residues" evidence="1">
    <location>
        <begin position="105"/>
        <end position="116"/>
    </location>
</feature>
<dbReference type="Proteomes" id="UP000291343">
    <property type="component" value="Unassembled WGS sequence"/>
</dbReference>
<feature type="region of interest" description="Disordered" evidence="1">
    <location>
        <begin position="105"/>
        <end position="319"/>
    </location>
</feature>
<reference evidence="2 3" key="1">
    <citation type="journal article" date="2017" name="Gigascience">
        <title>Genome sequence of the small brown planthopper, Laodelphax striatellus.</title>
        <authorList>
            <person name="Zhu J."/>
            <person name="Jiang F."/>
            <person name="Wang X."/>
            <person name="Yang P."/>
            <person name="Bao Y."/>
            <person name="Zhao W."/>
            <person name="Wang W."/>
            <person name="Lu H."/>
            <person name="Wang Q."/>
            <person name="Cui N."/>
            <person name="Li J."/>
            <person name="Chen X."/>
            <person name="Luo L."/>
            <person name="Yu J."/>
            <person name="Kang L."/>
            <person name="Cui F."/>
        </authorList>
    </citation>
    <scope>NUCLEOTIDE SEQUENCE [LARGE SCALE GENOMIC DNA]</scope>
    <source>
        <strain evidence="2">Lst14</strain>
    </source>
</reference>